<dbReference type="Pfam" id="PF00733">
    <property type="entry name" value="Asn_synthase"/>
    <property type="match status" value="1"/>
</dbReference>
<dbReference type="InterPro" id="IPR017932">
    <property type="entry name" value="GATase_2_dom"/>
</dbReference>
<dbReference type="OrthoDB" id="9763290at2"/>
<dbReference type="GO" id="GO:0004066">
    <property type="term" value="F:asparagine synthase (glutamine-hydrolyzing) activity"/>
    <property type="evidence" value="ECO:0007669"/>
    <property type="project" value="UniProtKB-EC"/>
</dbReference>
<dbReference type="SUPFAM" id="SSF56235">
    <property type="entry name" value="N-terminal nucleophile aminohydrolases (Ntn hydrolases)"/>
    <property type="match status" value="1"/>
</dbReference>
<name>A0A845L054_9FIRM</name>
<dbReference type="CDD" id="cd01991">
    <property type="entry name" value="Asn_synthase_B_C"/>
    <property type="match status" value="1"/>
</dbReference>
<feature type="binding site" evidence="9">
    <location>
        <position position="144"/>
    </location>
    <ligand>
        <name>L-glutamine</name>
        <dbReference type="ChEBI" id="CHEBI:58359"/>
    </ligand>
</feature>
<dbReference type="InterPro" id="IPR051786">
    <property type="entry name" value="ASN_synthetase/amidase"/>
</dbReference>
<dbReference type="GO" id="GO:0006529">
    <property type="term" value="P:asparagine biosynthetic process"/>
    <property type="evidence" value="ECO:0007669"/>
    <property type="project" value="UniProtKB-KW"/>
</dbReference>
<dbReference type="Gene3D" id="3.60.20.10">
    <property type="entry name" value="Glutamine Phosphoribosylpyrophosphate, subunit 1, domain 1"/>
    <property type="match status" value="1"/>
</dbReference>
<dbReference type="PROSITE" id="PS51278">
    <property type="entry name" value="GATASE_TYPE_2"/>
    <property type="match status" value="1"/>
</dbReference>
<evidence type="ECO:0000256" key="3">
    <source>
        <dbReference type="ARBA" id="ARBA00012737"/>
    </source>
</evidence>
<feature type="binding site" evidence="9">
    <location>
        <position position="340"/>
    </location>
    <ligand>
        <name>ATP</name>
        <dbReference type="ChEBI" id="CHEBI:30616"/>
    </ligand>
</feature>
<accession>A0A845L054</accession>
<dbReference type="InterPro" id="IPR033738">
    <property type="entry name" value="AsnB_N"/>
</dbReference>
<dbReference type="PANTHER" id="PTHR43284">
    <property type="entry name" value="ASPARAGINE SYNTHETASE (GLUTAMINE-HYDROLYZING)"/>
    <property type="match status" value="1"/>
</dbReference>
<evidence type="ECO:0000313" key="12">
    <source>
        <dbReference type="Proteomes" id="UP000463470"/>
    </source>
</evidence>
<dbReference type="Gene3D" id="3.40.50.620">
    <property type="entry name" value="HUPs"/>
    <property type="match status" value="1"/>
</dbReference>
<comment type="similarity">
    <text evidence="2">Belongs to the asparagine synthetase family.</text>
</comment>
<evidence type="ECO:0000256" key="8">
    <source>
        <dbReference type="ARBA" id="ARBA00048741"/>
    </source>
</evidence>
<comment type="catalytic activity">
    <reaction evidence="8">
        <text>L-aspartate + L-glutamine + ATP + H2O = L-asparagine + L-glutamate + AMP + diphosphate + H(+)</text>
        <dbReference type="Rhea" id="RHEA:12228"/>
        <dbReference type="ChEBI" id="CHEBI:15377"/>
        <dbReference type="ChEBI" id="CHEBI:15378"/>
        <dbReference type="ChEBI" id="CHEBI:29985"/>
        <dbReference type="ChEBI" id="CHEBI:29991"/>
        <dbReference type="ChEBI" id="CHEBI:30616"/>
        <dbReference type="ChEBI" id="CHEBI:33019"/>
        <dbReference type="ChEBI" id="CHEBI:58048"/>
        <dbReference type="ChEBI" id="CHEBI:58359"/>
        <dbReference type="ChEBI" id="CHEBI:456215"/>
        <dbReference type="EC" id="6.3.5.4"/>
    </reaction>
</comment>
<keyword evidence="5 9" id="KW-0067">ATP-binding</keyword>
<dbReference type="PANTHER" id="PTHR43284:SF1">
    <property type="entry name" value="ASPARAGINE SYNTHETASE"/>
    <property type="match status" value="1"/>
</dbReference>
<keyword evidence="6" id="KW-0061">Asparagine biosynthesis</keyword>
<dbReference type="InterPro" id="IPR029055">
    <property type="entry name" value="Ntn_hydrolases_N"/>
</dbReference>
<evidence type="ECO:0000256" key="2">
    <source>
        <dbReference type="ARBA" id="ARBA00005752"/>
    </source>
</evidence>
<gene>
    <name evidence="11" type="primary">asnB</name>
    <name evidence="11" type="ORF">GTO91_07310</name>
</gene>
<sequence>MCGIAGIVSLTGKPFAPARVKAMCDVMAHRGPDDAGYTFFRLGERQNGEGGYWCSFTDPAFKHINENRPVFGGNYAQEELARHPITVGLGHRRLSIIDLTHYGHQPMSNSDRRYWVIFNGEIYNFPELKSELECKGHVFRTRTDTEVLLHLWEEQKIEALSRLNGMFAFALYDRLENELILARDRFGVKPLYYAVTDDYIVFASEIKAILRSGLVEPSIDPSALVEYMTFQNIFSDKTLFRNIHLLEPGKVIYVKPGCKIARISSFHTGYADVPRISDPEEARERVGEGFSRAVQRQLISDVPVGAYLSGGMDSGSIVALAGRAIPRLTTFTCGFDLTNVNGMEQGFDERPSAEKLSYLLQTEHYDVVLHAGDMPAAMESLTWHLEDPRVGMCYQNWYVAKLASRFVKVCLAGTGGDELFGGYPWRYRIILDAENQDDFMKQYFRYWHRLLSPEESPQLFSADLQRHLAELPEIFRGVFEEMPSAPQWGDPYQDRIQQALRFEYRTFLQGLLIVEDRISMAHGMETRVPFLDNDLADLAWGMSPSLKVNLAGLNQADRSKQFASVDGKIVLRNAMERFLPEEFTKQKKQGFSAPDENWYRGPSMEYIREILLDSRTLSRPWFEQEFVRRCLDDHMKGQRNHRLLIWSLLSTEWLQRHYIDAAQPTVEG</sequence>
<evidence type="ECO:0000259" key="10">
    <source>
        <dbReference type="PROSITE" id="PS51278"/>
    </source>
</evidence>
<evidence type="ECO:0000256" key="6">
    <source>
        <dbReference type="ARBA" id="ARBA00022888"/>
    </source>
</evidence>
<dbReference type="PIRSF" id="PIRSF001589">
    <property type="entry name" value="Asn_synthetase_glu-h"/>
    <property type="match status" value="1"/>
</dbReference>
<evidence type="ECO:0000256" key="7">
    <source>
        <dbReference type="ARBA" id="ARBA00022962"/>
    </source>
</evidence>
<evidence type="ECO:0000256" key="1">
    <source>
        <dbReference type="ARBA" id="ARBA00005187"/>
    </source>
</evidence>
<dbReference type="NCBIfam" id="TIGR01536">
    <property type="entry name" value="asn_synth_AEB"/>
    <property type="match status" value="1"/>
</dbReference>
<dbReference type="EMBL" id="WXEY01000005">
    <property type="protein sequence ID" value="MZP29513.1"/>
    <property type="molecule type" value="Genomic_DNA"/>
</dbReference>
<keyword evidence="11" id="KW-0436">Ligase</keyword>
<protein>
    <recommendedName>
        <fullName evidence="3">asparagine synthase (glutamine-hydrolyzing)</fullName>
        <ecNumber evidence="3">6.3.5.4</ecNumber>
    </recommendedName>
</protein>
<dbReference type="EC" id="6.3.5.4" evidence="3"/>
<evidence type="ECO:0000256" key="5">
    <source>
        <dbReference type="ARBA" id="ARBA00022840"/>
    </source>
</evidence>
<dbReference type="RefSeq" id="WP_161257083.1">
    <property type="nucleotide sequence ID" value="NZ_WXEY01000005.1"/>
</dbReference>
<dbReference type="Pfam" id="PF13537">
    <property type="entry name" value="GATase_7"/>
    <property type="match status" value="1"/>
</dbReference>
<keyword evidence="12" id="KW-1185">Reference proteome</keyword>
<proteinExistence type="inferred from homology"/>
<dbReference type="GO" id="GO:0005829">
    <property type="term" value="C:cytosol"/>
    <property type="evidence" value="ECO:0007669"/>
    <property type="project" value="TreeGrafter"/>
</dbReference>
<keyword evidence="6" id="KW-0028">Amino-acid biosynthesis</keyword>
<keyword evidence="7" id="KW-0315">Glutamine amidotransferase</keyword>
<evidence type="ECO:0000256" key="4">
    <source>
        <dbReference type="ARBA" id="ARBA00022741"/>
    </source>
</evidence>
<dbReference type="InterPro" id="IPR001962">
    <property type="entry name" value="Asn_synthase"/>
</dbReference>
<evidence type="ECO:0000256" key="9">
    <source>
        <dbReference type="PIRSR" id="PIRSR001589-2"/>
    </source>
</evidence>
<keyword evidence="4 9" id="KW-0547">Nucleotide-binding</keyword>
<dbReference type="InterPro" id="IPR006426">
    <property type="entry name" value="Asn_synth_AEB"/>
</dbReference>
<dbReference type="SUPFAM" id="SSF52402">
    <property type="entry name" value="Adenine nucleotide alpha hydrolases-like"/>
    <property type="match status" value="1"/>
</dbReference>
<feature type="domain" description="Glutamine amidotransferase type-2" evidence="10">
    <location>
        <begin position="2"/>
        <end position="257"/>
    </location>
</feature>
<dbReference type="AlphaFoldDB" id="A0A845L054"/>
<organism evidence="11 12">
    <name type="scientific">Heliomicrobium undosum</name>
    <dbReference type="NCBI Taxonomy" id="121734"/>
    <lineage>
        <taxon>Bacteria</taxon>
        <taxon>Bacillati</taxon>
        <taxon>Bacillota</taxon>
        <taxon>Clostridia</taxon>
        <taxon>Eubacteriales</taxon>
        <taxon>Heliobacteriaceae</taxon>
        <taxon>Heliomicrobium</taxon>
    </lineage>
</organism>
<evidence type="ECO:0000313" key="11">
    <source>
        <dbReference type="EMBL" id="MZP29513.1"/>
    </source>
</evidence>
<dbReference type="Proteomes" id="UP000463470">
    <property type="component" value="Unassembled WGS sequence"/>
</dbReference>
<dbReference type="GO" id="GO:0005524">
    <property type="term" value="F:ATP binding"/>
    <property type="evidence" value="ECO:0007669"/>
    <property type="project" value="UniProtKB-KW"/>
</dbReference>
<reference evidence="11 12" key="1">
    <citation type="submission" date="2020-01" db="EMBL/GenBank/DDBJ databases">
        <title>Whole-genome sequence of Heliobacterium undosum DSM 13378.</title>
        <authorList>
            <person name="Kyndt J.A."/>
            <person name="Meyer T.E."/>
        </authorList>
    </citation>
    <scope>NUCLEOTIDE SEQUENCE [LARGE SCALE GENOMIC DNA]</scope>
    <source>
        <strain evidence="11 12">DSM 13378</strain>
    </source>
</reference>
<dbReference type="InterPro" id="IPR014729">
    <property type="entry name" value="Rossmann-like_a/b/a_fold"/>
</dbReference>
<comment type="pathway">
    <text evidence="1">Amino-acid biosynthesis; L-asparagine biosynthesis; L-asparagine from L-aspartate (L-Gln route): step 1/1.</text>
</comment>
<comment type="caution">
    <text evidence="11">The sequence shown here is derived from an EMBL/GenBank/DDBJ whole genome shotgun (WGS) entry which is preliminary data.</text>
</comment>
<dbReference type="CDD" id="cd00712">
    <property type="entry name" value="AsnB"/>
    <property type="match status" value="1"/>
</dbReference>